<comment type="pathway">
    <text evidence="1">Pyrimidine metabolism; dUMP biosynthesis; dUMP from dCTP (dUTP route): step 2/2.</text>
</comment>
<feature type="domain" description="dUTPase-like" evidence="6">
    <location>
        <begin position="330"/>
        <end position="440"/>
    </location>
</feature>
<keyword evidence="4" id="KW-0378">Hydrolase</keyword>
<evidence type="ECO:0000256" key="4">
    <source>
        <dbReference type="ARBA" id="ARBA00022801"/>
    </source>
</evidence>
<dbReference type="InterPro" id="IPR033704">
    <property type="entry name" value="dUTPase_trimeric"/>
</dbReference>
<reference evidence="7 8" key="1">
    <citation type="journal article" date="2015" name="Genome Biol.">
        <title>Comparative genomics of Steinernema reveals deeply conserved gene regulatory networks.</title>
        <authorList>
            <person name="Dillman A.R."/>
            <person name="Macchietto M."/>
            <person name="Porter C.F."/>
            <person name="Rogers A."/>
            <person name="Williams B."/>
            <person name="Antoshechkin I."/>
            <person name="Lee M.M."/>
            <person name="Goodwin Z."/>
            <person name="Lu X."/>
            <person name="Lewis E.E."/>
            <person name="Goodrich-Blair H."/>
            <person name="Stock S.P."/>
            <person name="Adams B.J."/>
            <person name="Sternberg P.W."/>
            <person name="Mortazavi A."/>
        </authorList>
    </citation>
    <scope>NUCLEOTIDE SEQUENCE [LARGE SCALE GENOMIC DNA]</scope>
    <source>
        <strain evidence="7 8">ALL</strain>
    </source>
</reference>
<proteinExistence type="inferred from homology"/>
<feature type="domain" description="dUTPase-like" evidence="6">
    <location>
        <begin position="79"/>
        <end position="180"/>
    </location>
</feature>
<dbReference type="PANTHER" id="PTHR11241">
    <property type="entry name" value="DEOXYURIDINE 5'-TRIPHOSPHATE NUCLEOTIDOHYDROLASE"/>
    <property type="match status" value="1"/>
</dbReference>
<dbReference type="UniPathway" id="UPA00610">
    <property type="reaction ID" value="UER00666"/>
</dbReference>
<dbReference type="GO" id="GO:0000287">
    <property type="term" value="F:magnesium ion binding"/>
    <property type="evidence" value="ECO:0007669"/>
    <property type="project" value="InterPro"/>
</dbReference>
<organism evidence="7 8">
    <name type="scientific">Steinernema carpocapsae</name>
    <name type="common">Entomopathogenic nematode</name>
    <dbReference type="NCBI Taxonomy" id="34508"/>
    <lineage>
        <taxon>Eukaryota</taxon>
        <taxon>Metazoa</taxon>
        <taxon>Ecdysozoa</taxon>
        <taxon>Nematoda</taxon>
        <taxon>Chromadorea</taxon>
        <taxon>Rhabditida</taxon>
        <taxon>Tylenchina</taxon>
        <taxon>Panagrolaimomorpha</taxon>
        <taxon>Strongyloidoidea</taxon>
        <taxon>Steinernematidae</taxon>
        <taxon>Steinernema</taxon>
    </lineage>
</organism>
<evidence type="ECO:0000256" key="2">
    <source>
        <dbReference type="ARBA" id="ARBA00006581"/>
    </source>
</evidence>
<dbReference type="GO" id="GO:0006226">
    <property type="term" value="P:dUMP biosynthetic process"/>
    <property type="evidence" value="ECO:0007669"/>
    <property type="project" value="UniProtKB-UniPathway"/>
</dbReference>
<name>A0A4U5MBY0_STECR</name>
<dbReference type="EC" id="3.6.1.23" evidence="3"/>
<evidence type="ECO:0000256" key="5">
    <source>
        <dbReference type="ARBA" id="ARBA00023080"/>
    </source>
</evidence>
<gene>
    <name evidence="7" type="ORF">L596_022907</name>
</gene>
<dbReference type="GO" id="GO:0046081">
    <property type="term" value="P:dUTP catabolic process"/>
    <property type="evidence" value="ECO:0007669"/>
    <property type="project" value="InterPro"/>
</dbReference>
<dbReference type="CDD" id="cd07557">
    <property type="entry name" value="trimeric_dUTPase"/>
    <property type="match status" value="2"/>
</dbReference>
<dbReference type="AlphaFoldDB" id="A0A4U5MBY0"/>
<comment type="caution">
    <text evidence="7">The sequence shown here is derived from an EMBL/GenBank/DDBJ whole genome shotgun (WGS) entry which is preliminary data.</text>
</comment>
<dbReference type="STRING" id="34508.A0A4U5MBY0"/>
<sequence length="444" mass="48062">MEVVKKCPRLLTLCGERFYYPRPCRRLSQMSSALAENNKQIVADVEGPKKKAIVEATQQHCRQIPYTRISEAAGRLENEESGIAGVEMRAAEEAVIQPKDKACISTDIQMAIPAGFYGRVAPLDSLAQNHMIQTGAGVIDADYRGTVKILLFNHGTEAVTVRPGEAIAKMIIEEIHAPSEIQWDKADENAVIPTLGSAAAAGADLTSAEECIVPARGQFVVETNLVARFPNDCYGRVAPRSGLAAKKFIHVGGGACWGEDIKPILVLLFNHSDTDFKVAPGDRIAQFVLQKAASSGSVPDEVAENVDENGDVPSKKRKCGEEAPLKFRGIVSPMDVTIEAKGKVTIPIQLQETIPEGHYARIAPLFQRACRESIDVGGGVHTSVDNFDLILFNYGSEDVKIEKDEFIAQLIFEKATKPVFELRETLEETARGAGGFGSTGVKAS</sequence>
<dbReference type="Gene3D" id="2.70.40.10">
    <property type="match status" value="3"/>
</dbReference>
<evidence type="ECO:0000313" key="8">
    <source>
        <dbReference type="Proteomes" id="UP000298663"/>
    </source>
</evidence>
<evidence type="ECO:0000259" key="6">
    <source>
        <dbReference type="Pfam" id="PF00692"/>
    </source>
</evidence>
<dbReference type="GO" id="GO:0004170">
    <property type="term" value="F:dUTP diphosphatase activity"/>
    <property type="evidence" value="ECO:0007669"/>
    <property type="project" value="UniProtKB-EC"/>
</dbReference>
<dbReference type="EMBL" id="AZBU02000008">
    <property type="protein sequence ID" value="TKR66641.1"/>
    <property type="molecule type" value="Genomic_DNA"/>
</dbReference>
<keyword evidence="8" id="KW-1185">Reference proteome</keyword>
<dbReference type="SUPFAM" id="SSF51283">
    <property type="entry name" value="dUTPase-like"/>
    <property type="match status" value="3"/>
</dbReference>
<dbReference type="PANTHER" id="PTHR11241:SF0">
    <property type="entry name" value="DEOXYURIDINE 5'-TRIPHOSPHATE NUCLEOTIDOHYDROLASE"/>
    <property type="match status" value="1"/>
</dbReference>
<protein>
    <recommendedName>
        <fullName evidence="3">dUTP diphosphatase</fullName>
        <ecNumber evidence="3">3.6.1.23</ecNumber>
    </recommendedName>
</protein>
<comment type="similarity">
    <text evidence="2">Belongs to the dUTPase family.</text>
</comment>
<dbReference type="Proteomes" id="UP000298663">
    <property type="component" value="Unassembled WGS sequence"/>
</dbReference>
<accession>A0A4U5MBY0</accession>
<evidence type="ECO:0000256" key="3">
    <source>
        <dbReference type="ARBA" id="ARBA00012379"/>
    </source>
</evidence>
<evidence type="ECO:0000256" key="1">
    <source>
        <dbReference type="ARBA" id="ARBA00005142"/>
    </source>
</evidence>
<evidence type="ECO:0000313" key="7">
    <source>
        <dbReference type="EMBL" id="TKR66641.1"/>
    </source>
</evidence>
<dbReference type="Pfam" id="PF00692">
    <property type="entry name" value="dUTPase"/>
    <property type="match status" value="3"/>
</dbReference>
<dbReference type="InterPro" id="IPR008181">
    <property type="entry name" value="dUTPase"/>
</dbReference>
<keyword evidence="5" id="KW-0546">Nucleotide metabolism</keyword>
<dbReference type="InterPro" id="IPR029054">
    <property type="entry name" value="dUTPase-like"/>
</dbReference>
<dbReference type="InterPro" id="IPR036157">
    <property type="entry name" value="dUTPase-like_sf"/>
</dbReference>
<reference evidence="7 8" key="2">
    <citation type="journal article" date="2019" name="G3 (Bethesda)">
        <title>Hybrid Assembly of the Genome of the Entomopathogenic Nematode Steinernema carpocapsae Identifies the X-Chromosome.</title>
        <authorList>
            <person name="Serra L."/>
            <person name="Macchietto M."/>
            <person name="Macias-Munoz A."/>
            <person name="McGill C.J."/>
            <person name="Rodriguez I.M."/>
            <person name="Rodriguez B."/>
            <person name="Murad R."/>
            <person name="Mortazavi A."/>
        </authorList>
    </citation>
    <scope>NUCLEOTIDE SEQUENCE [LARGE SCALE GENOMIC DNA]</scope>
    <source>
        <strain evidence="7 8">ALL</strain>
    </source>
</reference>
<feature type="domain" description="dUTPase-like" evidence="6">
    <location>
        <begin position="189"/>
        <end position="294"/>
    </location>
</feature>
<dbReference type="OrthoDB" id="419889at2759"/>